<dbReference type="Proteomes" id="UP001165740">
    <property type="component" value="Chromosome 2"/>
</dbReference>
<dbReference type="Pfam" id="PF25469">
    <property type="entry name" value="WHD_NWD1"/>
    <property type="match status" value="1"/>
</dbReference>
<dbReference type="InterPro" id="IPR057588">
    <property type="entry name" value="NWD1/2-like_WH"/>
</dbReference>
<feature type="region of interest" description="Disordered" evidence="3">
    <location>
        <begin position="182"/>
        <end position="205"/>
    </location>
</feature>
<dbReference type="PANTHER" id="PTHR19871">
    <property type="entry name" value="BETA TRANSDUCIN-RELATED PROTEIN"/>
    <property type="match status" value="1"/>
</dbReference>
<dbReference type="SUPFAM" id="SSF52540">
    <property type="entry name" value="P-loop containing nucleoside triphosphate hydrolases"/>
    <property type="match status" value="1"/>
</dbReference>
<evidence type="ECO:0000256" key="2">
    <source>
        <dbReference type="ARBA" id="ARBA00022737"/>
    </source>
</evidence>
<feature type="compositionally biased region" description="Basic and acidic residues" evidence="3">
    <location>
        <begin position="2102"/>
        <end position="2124"/>
    </location>
</feature>
<keyword evidence="5" id="KW-1185">Reference proteome</keyword>
<feature type="region of interest" description="Disordered" evidence="3">
    <location>
        <begin position="1402"/>
        <end position="1427"/>
    </location>
</feature>
<dbReference type="SUPFAM" id="SSF82171">
    <property type="entry name" value="DPP6 N-terminal domain-like"/>
    <property type="match status" value="1"/>
</dbReference>
<protein>
    <submittedName>
        <fullName evidence="6">Uncharacterized protein LOC106056254</fullName>
    </submittedName>
</protein>
<dbReference type="InterPro" id="IPR027417">
    <property type="entry name" value="P-loop_NTPase"/>
</dbReference>
<dbReference type="InterPro" id="IPR015943">
    <property type="entry name" value="WD40/YVTN_repeat-like_dom_sf"/>
</dbReference>
<proteinExistence type="predicted"/>
<reference evidence="6" key="1">
    <citation type="submission" date="2025-08" db="UniProtKB">
        <authorList>
            <consortium name="RefSeq"/>
        </authorList>
    </citation>
    <scope>IDENTIFICATION</scope>
</reference>
<organism evidence="5 6">
    <name type="scientific">Biomphalaria glabrata</name>
    <name type="common">Bloodfluke planorb</name>
    <name type="synonym">Freshwater snail</name>
    <dbReference type="NCBI Taxonomy" id="6526"/>
    <lineage>
        <taxon>Eukaryota</taxon>
        <taxon>Metazoa</taxon>
        <taxon>Spiralia</taxon>
        <taxon>Lophotrochozoa</taxon>
        <taxon>Mollusca</taxon>
        <taxon>Gastropoda</taxon>
        <taxon>Heterobranchia</taxon>
        <taxon>Euthyneura</taxon>
        <taxon>Panpulmonata</taxon>
        <taxon>Hygrophila</taxon>
        <taxon>Lymnaeoidea</taxon>
        <taxon>Planorbidae</taxon>
        <taxon>Biomphalaria</taxon>
    </lineage>
</organism>
<evidence type="ECO:0000313" key="6">
    <source>
        <dbReference type="RefSeq" id="XP_055875495.1"/>
    </source>
</evidence>
<keyword evidence="2" id="KW-0677">Repeat</keyword>
<dbReference type="InterPro" id="IPR052752">
    <property type="entry name" value="NACHT-WD_repeat"/>
</dbReference>
<name>A0A9W2ZKI4_BIOGL</name>
<dbReference type="RefSeq" id="XP_055875495.1">
    <property type="nucleotide sequence ID" value="XM_056019520.1"/>
</dbReference>
<dbReference type="SUPFAM" id="SSF50978">
    <property type="entry name" value="WD40 repeat-like"/>
    <property type="match status" value="1"/>
</dbReference>
<feature type="region of interest" description="Disordered" evidence="3">
    <location>
        <begin position="2101"/>
        <end position="2124"/>
    </location>
</feature>
<dbReference type="Gene3D" id="3.40.50.300">
    <property type="entry name" value="P-loop containing nucleotide triphosphate hydrolases"/>
    <property type="match status" value="1"/>
</dbReference>
<dbReference type="PANTHER" id="PTHR19871:SF14">
    <property type="entry name" value="DUF4062 DOMAIN-CONTAINING PROTEIN"/>
    <property type="match status" value="1"/>
</dbReference>
<evidence type="ECO:0000256" key="1">
    <source>
        <dbReference type="ARBA" id="ARBA00022574"/>
    </source>
</evidence>
<dbReference type="OMA" id="LSKYHWR"/>
<dbReference type="InterPro" id="IPR036322">
    <property type="entry name" value="WD40_repeat_dom_sf"/>
</dbReference>
<gene>
    <name evidence="6" type="primary">LOC106056254</name>
</gene>
<sequence>MALVPSAVNAWGNAPDLDIRKAKLQLENELLKLQAVRTNEVQLNPILLSNRLERVRPHASLHYSRVQPPLKEVDKNKTKVWSDESIALRQLSHTTRRGPRDVILPNLVKHPVQVKLCPVPLTDTMFHERRAAAIERLNQLLADWAVYHRIAHPVPLSRQSLLSDLDPKRKISRSTFIHIARGSAHRKESMGSQLSSSSGKKTTSYAVPKSLKKRNRWKFFSQEASNHLRASRMQLPEEISKSELRIYVSSTPDLQEEREFLEEVAYPKIHEMCEHMGLNCHMVDMRTGAGVLTNDIETFDLIEKELRTCRTQSIGPSFISLIGHELEDKKLPGFLYKSVFEEIREVLIKENVIGVEALDDVYRLDSNRVPPVYIKQRIKSVEEYQSPEEVERILQEALVTAVSIIKQYKPKEEMSQMDTYKWSAVVKEVEEGLLTNHSPRTDTLCLLMDPDVMDEGPGIEPIHRLRHNIVTHYRQYASRDNLVHLKSAKKNMTYLRYISDTFIASVTSLLKSQARLHGYDLMQQLTESSEVLQHVRLFLDAQDVDIESQLDTMAIDTSVDMPNHKQSIVMAASEKEVHEMGNLVETDLNNHTERQLNDSQSSFSENHKSVLEDICRVIDRPDSSPKTLLLWGQRGNGKTTLAAQVAKLSARGQGRPERKVVVRRLGATLRSSSLFRVLESLILQLNFLYSLNLVLSIDITLQEMVSIFCQTLKDVSAKQPTDGSLLLILDQLETCGQLTPHILASILDAISDGTTLMLVLNMPSPLFDVIRSHHTSTSFSRPYLSFADFDRFLISSLAKVNRVVTSDQHAAGTNALPADTTPICAQTIFHIVRWWPSHTLPNLKNFLGEPDLDFDVFLQTLESQLGVAFTRYSISLLASARHGLADQELLHLLSKDAELLSEIKNEEDEIISVVEGFPYQLQLSRLMARLDRFVLRVKVEGETVNILSTKELAKAVTARYMNGEFFHSIHQKLANFFLFIRRGLLLSSRDIVEKKHKHLSKYHWRTMRCVPYHLTHSYSDPSETWKNLKEKVFFNFNWLVNEVYSGFFPELLDDMKYALDTVSLDPGILSLQQLLLSVRHTVIYNPVSLAAFFSSLETTEQDGDTEFIDAVIRDARLWLQQVHLQTLVPVSYTPGKGNRLLLKDKCLFGVTNIQIIPGSEHLLVQRLNTLAVLNTLTGEEAVLGALSSQILDYKVLTDIDVVVLTSGDLNKCTLEMFNLQNCKHVASFSLGDCPVHWFHAANTRAAYVAINEGVRSVDLQRGKIKTVLGPNISWKALCVTGSSNEKLVFVNDAGVLEMVAVKGLSESKTVSLKKEEPNKHCEPLMATKDGNYVIYLTERQATVMKCLNLKVVNSYSHHELPIEKAVLSRSHEHLFLAYASGDVTCHVLYSGKMVMETKVKAKVKSHHRADTSRRHGRSGKSSRLQRNNTDTESITVLVTSEDDHFLFCGTNLGQVYVIHVPTGLHVVNISTRQKELTQMTFLTDRTHFQHLLTTDKAEVSKHWNLRPLFKLARVQLQSFISDEDLKKEEDNKIELNNYIHIYQDNVTNRIFLNGPDITAFYARPPPTLFDHLHVLDPDFGQQTDWEISGSLADVTEAIKVMTSGHQLSDILLTMSDDFRLGRWSLYDGTLVWSKTLGGEGSDLKDLVSVYYDQAVLIVDSSRIGSGLSLSVLYTGEGQNKMITRDNVTHYWLSSDRTHILMLCHMPGRSSALLTTDIKLYAWDLINSIETRHSFMTQPNITDDTTSFVFVSPELTQCVTVTLPANTQQLNGSACIFRSLKQSKDPARSPKNDYSSSYSSLDSFESFTEVNETKGSQPNDVLDVSSKDGHLKLQVPKSDIPEPFHFNELCQIFWTRVAHQDTLSGSVSSGRIHSSLTKNLHSDLESKNRLSVDTNNEAASSEMSFPVRVTSLCFVGEENILIGTASGHVCLINLPFLKHVCVLTKTGPKSIEKLSEKILVDFMTPHRQWVKSVRTSEDMNTLISQDCNTVCVWNARNKNLVMNIELGSQEKISNLVVSKDAAIIVLVADYQILHLYTPLEKREIANYKTTFDITSLYMTCDCRKILIRGTDSGMKPVLEIFEVRNVDDILMHIAGRKVSQQNEVRESLTNERTRRASHVVKTDKS</sequence>
<accession>A0A9W2ZKI4</accession>
<evidence type="ECO:0000259" key="4">
    <source>
        <dbReference type="Pfam" id="PF25469"/>
    </source>
</evidence>
<feature type="domain" description="NWD1/2-like winged helix-turn-helix" evidence="4">
    <location>
        <begin position="856"/>
        <end position="962"/>
    </location>
</feature>
<keyword evidence="1" id="KW-0853">WD repeat</keyword>
<dbReference type="Gene3D" id="2.130.10.10">
    <property type="entry name" value="YVTN repeat-like/Quinoprotein amine dehydrogenase"/>
    <property type="match status" value="2"/>
</dbReference>
<evidence type="ECO:0000313" key="5">
    <source>
        <dbReference type="Proteomes" id="UP001165740"/>
    </source>
</evidence>
<feature type="compositionally biased region" description="Low complexity" evidence="3">
    <location>
        <begin position="190"/>
        <end position="204"/>
    </location>
</feature>
<dbReference type="OrthoDB" id="6129502at2759"/>
<dbReference type="GeneID" id="106056254"/>
<evidence type="ECO:0000256" key="3">
    <source>
        <dbReference type="SAM" id="MobiDB-lite"/>
    </source>
</evidence>